<gene>
    <name evidence="1" type="ORF">BDP81DRAFT_161993</name>
</gene>
<accession>A0AAI9ZYS8</accession>
<name>A0AAI9ZYS8_9PEZI</name>
<proteinExistence type="predicted"/>
<dbReference type="GeneID" id="85466909"/>
<evidence type="ECO:0000313" key="2">
    <source>
        <dbReference type="Proteomes" id="UP001243989"/>
    </source>
</evidence>
<protein>
    <submittedName>
        <fullName evidence="1">Uncharacterized protein</fullName>
    </submittedName>
</protein>
<organism evidence="1 2">
    <name type="scientific">Colletotrichum phormii</name>
    <dbReference type="NCBI Taxonomy" id="359342"/>
    <lineage>
        <taxon>Eukaryota</taxon>
        <taxon>Fungi</taxon>
        <taxon>Dikarya</taxon>
        <taxon>Ascomycota</taxon>
        <taxon>Pezizomycotina</taxon>
        <taxon>Sordariomycetes</taxon>
        <taxon>Hypocreomycetidae</taxon>
        <taxon>Glomerellales</taxon>
        <taxon>Glomerellaceae</taxon>
        <taxon>Colletotrichum</taxon>
        <taxon>Colletotrichum acutatum species complex</taxon>
    </lineage>
</organism>
<dbReference type="AlphaFoldDB" id="A0AAI9ZYS8"/>
<dbReference type="EMBL" id="JAHMHQ010000004">
    <property type="protein sequence ID" value="KAK1640341.1"/>
    <property type="molecule type" value="Genomic_DNA"/>
</dbReference>
<sequence>MPESLHSRAVAKKSLLLRRRVCRTHRTRSGRRCLFALLRLVVLVADQFINDLSSMSFVVSLEISIYLSGQGSQSLLIFLFVRQASRGLSGDAEYPLIPHLLFPSGHSSYRAHTHLESSRVSSNSLPEWAFRVLKGLSAITFAVSSLTLLMDGTFETWISQGGV</sequence>
<dbReference type="Proteomes" id="UP001243989">
    <property type="component" value="Unassembled WGS sequence"/>
</dbReference>
<keyword evidence="2" id="KW-1185">Reference proteome</keyword>
<evidence type="ECO:0000313" key="1">
    <source>
        <dbReference type="EMBL" id="KAK1640341.1"/>
    </source>
</evidence>
<reference evidence="1" key="1">
    <citation type="submission" date="2021-06" db="EMBL/GenBank/DDBJ databases">
        <title>Comparative genomics, transcriptomics and evolutionary studies reveal genomic signatures of adaptation to plant cell wall in hemibiotrophic fungi.</title>
        <authorList>
            <consortium name="DOE Joint Genome Institute"/>
            <person name="Baroncelli R."/>
            <person name="Diaz J.F."/>
            <person name="Benocci T."/>
            <person name="Peng M."/>
            <person name="Battaglia E."/>
            <person name="Haridas S."/>
            <person name="Andreopoulos W."/>
            <person name="Labutti K."/>
            <person name="Pangilinan J."/>
            <person name="Floch G.L."/>
            <person name="Makela M.R."/>
            <person name="Henrissat B."/>
            <person name="Grigoriev I.V."/>
            <person name="Crouch J.A."/>
            <person name="De Vries R.P."/>
            <person name="Sukno S.A."/>
            <person name="Thon M.R."/>
        </authorList>
    </citation>
    <scope>NUCLEOTIDE SEQUENCE</scope>
    <source>
        <strain evidence="1">CBS 102054</strain>
    </source>
</reference>
<comment type="caution">
    <text evidence="1">The sequence shown here is derived from an EMBL/GenBank/DDBJ whole genome shotgun (WGS) entry which is preliminary data.</text>
</comment>
<dbReference type="RefSeq" id="XP_060448948.1">
    <property type="nucleotide sequence ID" value="XM_060582047.1"/>
</dbReference>